<protein>
    <submittedName>
        <fullName evidence="2">Uncharacterized protein</fullName>
    </submittedName>
</protein>
<dbReference type="Proteomes" id="UP000827986">
    <property type="component" value="Unassembled WGS sequence"/>
</dbReference>
<evidence type="ECO:0000313" key="3">
    <source>
        <dbReference type="Proteomes" id="UP000827986"/>
    </source>
</evidence>
<reference evidence="2" key="1">
    <citation type="submission" date="2021-09" db="EMBL/GenBank/DDBJ databases">
        <title>The genome of Mauremys mutica provides insights into the evolution of semi-aquatic lifestyle.</title>
        <authorList>
            <person name="Gong S."/>
            <person name="Gao Y."/>
        </authorList>
    </citation>
    <scope>NUCLEOTIDE SEQUENCE</scope>
    <source>
        <strain evidence="2">MM-2020</strain>
        <tissue evidence="2">Muscle</tissue>
    </source>
</reference>
<evidence type="ECO:0000256" key="1">
    <source>
        <dbReference type="SAM" id="MobiDB-lite"/>
    </source>
</evidence>
<dbReference type="EMBL" id="JAHDVG010000473">
    <property type="protein sequence ID" value="KAH1179107.1"/>
    <property type="molecule type" value="Genomic_DNA"/>
</dbReference>
<keyword evidence="3" id="KW-1185">Reference proteome</keyword>
<comment type="caution">
    <text evidence="2">The sequence shown here is derived from an EMBL/GenBank/DDBJ whole genome shotgun (WGS) entry which is preliminary data.</text>
</comment>
<feature type="region of interest" description="Disordered" evidence="1">
    <location>
        <begin position="66"/>
        <end position="119"/>
    </location>
</feature>
<organism evidence="2 3">
    <name type="scientific">Mauremys mutica</name>
    <name type="common">yellowpond turtle</name>
    <dbReference type="NCBI Taxonomy" id="74926"/>
    <lineage>
        <taxon>Eukaryota</taxon>
        <taxon>Metazoa</taxon>
        <taxon>Chordata</taxon>
        <taxon>Craniata</taxon>
        <taxon>Vertebrata</taxon>
        <taxon>Euteleostomi</taxon>
        <taxon>Archelosauria</taxon>
        <taxon>Testudinata</taxon>
        <taxon>Testudines</taxon>
        <taxon>Cryptodira</taxon>
        <taxon>Durocryptodira</taxon>
        <taxon>Testudinoidea</taxon>
        <taxon>Geoemydidae</taxon>
        <taxon>Geoemydinae</taxon>
        <taxon>Mauremys</taxon>
    </lineage>
</organism>
<gene>
    <name evidence="2" type="ORF">KIL84_000438</name>
</gene>
<name>A0A9D3XFU5_9SAUR</name>
<evidence type="ECO:0000313" key="2">
    <source>
        <dbReference type="EMBL" id="KAH1179107.1"/>
    </source>
</evidence>
<proteinExistence type="predicted"/>
<sequence length="119" mass="13280">MQGPLQPSEQLTIGKAQRWHKVISGLPPPRLRTVWSASKRLHSESDPLIPVCLLCTLLLESRDPKFTTPSPPGPLYPQHKAEPFHPGHLPQMDMAAHPGCQNKDLQIKPQKPSIQTPYS</sequence>
<accession>A0A9D3XFU5</accession>
<dbReference type="AlphaFoldDB" id="A0A9D3XFU5"/>